<evidence type="ECO:0000256" key="4">
    <source>
        <dbReference type="ARBA" id="ARBA00022989"/>
    </source>
</evidence>
<comment type="subcellular location">
    <subcellularLocation>
        <location evidence="6">Cell membrane</location>
        <topology evidence="6">Multi-pass membrane protein</topology>
    </subcellularLocation>
    <subcellularLocation>
        <location evidence="1">Membrane</location>
        <topology evidence="1">Multi-pass membrane protein</topology>
    </subcellularLocation>
</comment>
<dbReference type="SUPFAM" id="SSF81345">
    <property type="entry name" value="ABC transporter involved in vitamin B12 uptake, BtuC"/>
    <property type="match status" value="1"/>
</dbReference>
<evidence type="ECO:0000256" key="3">
    <source>
        <dbReference type="ARBA" id="ARBA00022692"/>
    </source>
</evidence>
<evidence type="ECO:0000256" key="7">
    <source>
        <dbReference type="SAM" id="Phobius"/>
    </source>
</evidence>
<feature type="transmembrane region" description="Helical" evidence="7">
    <location>
        <begin position="146"/>
        <end position="165"/>
    </location>
</feature>
<evidence type="ECO:0000256" key="2">
    <source>
        <dbReference type="ARBA" id="ARBA00008034"/>
    </source>
</evidence>
<dbReference type="Pfam" id="PF00950">
    <property type="entry name" value="ABC-3"/>
    <property type="match status" value="1"/>
</dbReference>
<keyword evidence="9" id="KW-1185">Reference proteome</keyword>
<evidence type="ECO:0000313" key="9">
    <source>
        <dbReference type="Proteomes" id="UP001216579"/>
    </source>
</evidence>
<feature type="transmembrane region" description="Helical" evidence="7">
    <location>
        <begin position="21"/>
        <end position="42"/>
    </location>
</feature>
<comment type="similarity">
    <text evidence="2 6">Belongs to the ABC-3 integral membrane protein family.</text>
</comment>
<feature type="transmembrane region" description="Helical" evidence="7">
    <location>
        <begin position="185"/>
        <end position="215"/>
    </location>
</feature>
<keyword evidence="6" id="KW-0813">Transport</keyword>
<accession>A0ABT5ZIG1</accession>
<name>A0ABT5ZIG1_9ACTN</name>
<evidence type="ECO:0000256" key="6">
    <source>
        <dbReference type="RuleBase" id="RU003943"/>
    </source>
</evidence>
<keyword evidence="3 6" id="KW-0812">Transmembrane</keyword>
<dbReference type="RefSeq" id="WP_276092556.1">
    <property type="nucleotide sequence ID" value="NZ_JARJBC010000003.1"/>
</dbReference>
<protein>
    <submittedName>
        <fullName evidence="8">Metal ABC transporter permease</fullName>
    </submittedName>
</protein>
<proteinExistence type="inferred from homology"/>
<organism evidence="8 9">
    <name type="scientific">Streptomyces silvisoli</name>
    <dbReference type="NCBI Taxonomy" id="3034235"/>
    <lineage>
        <taxon>Bacteria</taxon>
        <taxon>Bacillati</taxon>
        <taxon>Actinomycetota</taxon>
        <taxon>Actinomycetes</taxon>
        <taxon>Kitasatosporales</taxon>
        <taxon>Streptomycetaceae</taxon>
        <taxon>Streptomyces</taxon>
    </lineage>
</organism>
<dbReference type="PANTHER" id="PTHR30477:SF13">
    <property type="entry name" value="IRON TRANSPORT SYSTEM MEMBRANE PROTEIN HI_0360-RELATED"/>
    <property type="match status" value="1"/>
</dbReference>
<evidence type="ECO:0000313" key="8">
    <source>
        <dbReference type="EMBL" id="MDF3288818.1"/>
    </source>
</evidence>
<gene>
    <name evidence="8" type="ORF">P3G67_06140</name>
</gene>
<feature type="transmembrane region" description="Helical" evidence="7">
    <location>
        <begin position="123"/>
        <end position="139"/>
    </location>
</feature>
<feature type="transmembrane region" description="Helical" evidence="7">
    <location>
        <begin position="262"/>
        <end position="279"/>
    </location>
</feature>
<dbReference type="PANTHER" id="PTHR30477">
    <property type="entry name" value="ABC-TRANSPORTER METAL-BINDING PROTEIN"/>
    <property type="match status" value="1"/>
</dbReference>
<reference evidence="8 9" key="1">
    <citation type="submission" date="2023-03" db="EMBL/GenBank/DDBJ databases">
        <title>Draft genome sequence of Streptomyces sp. RB6PN23 isolated from peat swamp forest in Thailand.</title>
        <authorList>
            <person name="Klaysubun C."/>
            <person name="Duangmal K."/>
        </authorList>
    </citation>
    <scope>NUCLEOTIDE SEQUENCE [LARGE SCALE GENOMIC DNA]</scope>
    <source>
        <strain evidence="8 9">RB6PN23</strain>
    </source>
</reference>
<keyword evidence="5 7" id="KW-0472">Membrane</keyword>
<dbReference type="InterPro" id="IPR001626">
    <property type="entry name" value="ABC_TroCD"/>
</dbReference>
<dbReference type="Gene3D" id="1.10.3470.10">
    <property type="entry name" value="ABC transporter involved in vitamin B12 uptake, BtuC"/>
    <property type="match status" value="1"/>
</dbReference>
<feature type="transmembrane region" description="Helical" evidence="7">
    <location>
        <begin position="62"/>
        <end position="85"/>
    </location>
</feature>
<dbReference type="Proteomes" id="UP001216579">
    <property type="component" value="Unassembled WGS sequence"/>
</dbReference>
<sequence>MEGILHALFAPGFGHSEPVRTAVLAGAVVALVSGAVGVVTVLRGQSFAGHALSALGTLGGSAAFLVGITPLWGFVTSGFIVAGAMELVGAQRRSGRDVATGLVLSTALGLSALFLYFETIANSTTGVTITILFGSLFALNGITLPAMILLGIACLVLLALLYRPLLLSSVSSELAAARGIPVRTLGVAFLLILALSAALSSVTVGTILSSALLIGPAETALRLTKRPAVAMVLAGVIGMVSTWVGIVLAYDSYRWPPAGKGWPVSFCVVAVLFTVYLLTDLGSRLRTVRVRQRRAGAPVTGQPLSTVR</sequence>
<evidence type="ECO:0000256" key="1">
    <source>
        <dbReference type="ARBA" id="ARBA00004141"/>
    </source>
</evidence>
<comment type="caution">
    <text evidence="8">The sequence shown here is derived from an EMBL/GenBank/DDBJ whole genome shotgun (WGS) entry which is preliminary data.</text>
</comment>
<keyword evidence="4 7" id="KW-1133">Transmembrane helix</keyword>
<feature type="transmembrane region" description="Helical" evidence="7">
    <location>
        <begin position="97"/>
        <end position="117"/>
    </location>
</feature>
<feature type="transmembrane region" description="Helical" evidence="7">
    <location>
        <begin position="227"/>
        <end position="250"/>
    </location>
</feature>
<dbReference type="EMBL" id="JARJBC010000003">
    <property type="protein sequence ID" value="MDF3288818.1"/>
    <property type="molecule type" value="Genomic_DNA"/>
</dbReference>
<dbReference type="InterPro" id="IPR037294">
    <property type="entry name" value="ABC_BtuC-like"/>
</dbReference>
<evidence type="ECO:0000256" key="5">
    <source>
        <dbReference type="ARBA" id="ARBA00023136"/>
    </source>
</evidence>